<dbReference type="PANTHER" id="PTHR13958:SF3">
    <property type="entry name" value="CAP-GLY DOMAIN-CONTAINING PROTEIN-RELATED"/>
    <property type="match status" value="1"/>
</dbReference>
<feature type="region of interest" description="Disordered" evidence="2">
    <location>
        <begin position="1105"/>
        <end position="1278"/>
    </location>
</feature>
<feature type="region of interest" description="Disordered" evidence="2">
    <location>
        <begin position="1"/>
        <end position="168"/>
    </location>
</feature>
<feature type="region of interest" description="Disordered" evidence="2">
    <location>
        <begin position="793"/>
        <end position="821"/>
    </location>
</feature>
<dbReference type="CDD" id="cd23767">
    <property type="entry name" value="IQCD"/>
    <property type="match status" value="1"/>
</dbReference>
<feature type="compositionally biased region" description="Low complexity" evidence="2">
    <location>
        <begin position="1958"/>
        <end position="1967"/>
    </location>
</feature>
<sequence length="2804" mass="306015">MEGAGRGDVTEQEEVSPRRARPIKKSITGEFKDNEIMHKLKERLKHQRALAASSSASASNDTSLADSSASGEPPPALPPRQPLTGEATGGQAKPRKVAAAQPARSYRGFSEASVDSARTFPKSSASSKKKSSSGRKAPLLQTKRQDAEGAAPVRHVAPSANIPDRPKKVARVVAFSDRKSSKSGAKNVITTSSWRAGQELVMKELGMALKAKAKSMPSSGTAAAATGEEPAAPSRDAALAEVRREGRQPDGAESTNPDAAKASAGARPRDPETEAVVANARALSEDARNMLSELKLGNSESSAGAGFRPAVKRKAPKWTEPEPQQQPTEKSRHYDPESVRRYMAKQKADRIKKIHDEKAARQRDNEKRQQILTDLAQTQRKKAVTSAKSRGQADGGRKVARDRSKGGQAGTGKSDKENVAMDMDQDDDSTLTEDTEDDSTPQATPRKEETKGKHRKHKSDPSRQQPLMSLNSMTGGATTTTGATATMSALATTGETDSPSKAVEIKGHKLDLDVDTVLSRFSQVVQQRRGLDPAASSGSAARGPASGAQGTSGQPGPETVFALGTTNSVARTNEERKKVLQATAMSLQARLAEEKRKFEALDMRAGGQQPEPSSSNTTRHSRIVGNRTDHAVFTTDLPGSRALVGSSDNMEREEMAAARIQAAYRGHNVRQALNWELPSGQTFGQRMKGGHRSKEPVQGGEADEDASELTETSTFSEITATEASDGGHHAATPATVPGNKRSHHSSRPKRPEGVSDAPPPATFKPSSQYAWHPSQADPFNVMSVFTRQNRYVATGSDQPDLPHRSSPATSTSRPAARPAATADAANNEFLASLDLTSLKQPVITTDETVVMGHTASGMPLIAKHRLTRLEATATEKVPKDEEEEEEEGYSEASSQSSRSANLPSRASHSRPGAAASLRSNEAGSRVEKSLQQASVRSEHGYSMSFESDEEATPVPHSNQKRSGAAGSYVRQVSDAGQETDVSQMSEDEPRHMRSKLDSNAGAPRVEPQLSTVSRDKAGVSGAARGRSEPEGGRLSPNSLANKLSANLNYLESMEESLRQLTGVERARAVALAQQETVSVAQVLKARQQEHESELRTLQDKVQREAWESTHQLDKMKRQTGASLLEKEDNRRPDSRSYGASASARTVSRSEDLSQSPGNRRTKRSSAATSLASVTKVTSSSRTASGRERSSLTTSVKTAADSRDDSDSSIKTASDVDVQDSRTASVPEEIAGEEEASYSMSFDESITDEESFRQVLPSESHRKELRRQSGEGGNAADESDDELLEYPLVSSHVTPYGDLSSLFVGEDSFNKFTAEMVRQVMREEEYRAQHQAALLKLREKALKEKARAELAWLQQLKKQPRDKRADDVFPNLDKKEKIIRKNLQEQQEEIRRLQEANKVASEERQRLLQQHEEIARIKQRTQNTLVKLKVSTPSKGRLDRPSEVHTEDEIEEASDVSDDLKDSKSDTEMYRSKAHSDAQQGQQNQREKMSKLRLDQRYMTAREHKLYERKKHAKELLEWKKRLDAEEAKVFLLEKKAIQAWEGKQRDKKKDKEETPAKKPSKPVKPVAASRRDDSTVISERLVSSIRDEMEGGTAAASATAGRSRTGQGSVSEAISTQLSISQTETSPDKKSRSRSERAWSREDNKRSPGASGSESSIPEEVPTGTAQEKQKALDSSDDTLINSSANDDYADTFEQDGTASVTSRKKSSVGKLLPQGNSPLPSPWSRKTGSESESEDSISHTETLSDASDYEVRIRQLSDELRRRRKEVEILKKERSRRQKEKLKVQEDAMKKQLEAYNNYIQQLKVEKEDLEHEPAKTAVKPQIKQPRGGHQVKGRPGRHGDDAASNSSSFEDMREGTDSNQTSPNVEAKDLKGSPVEEKGKKKAPVSLMDRISEGSESLSDKSGASGKGSKLPVAVKRRDDVSEKTTTSSSVAEEVIEEASQSEKTSSGGLIKIQMGAAAAASRGDSASKGREEEENSYSMDFSELQSSLAQSHAGKLPLSARSQGSVTGADLSHKGARSEVDISEHIEEAISLQSPSVASQPKFDFTNKSQPQDSPQDSPQQGPSSPPTTGIQESDSETESRVNCSAKSEGSSRPSSERSVGSMSYMEEDEEDAVSFASDRTPVRSPSHKSLPPVQGAGNSRLEEEISEHISASLPSISEKRSGGSLRQDSQDVLDDLLGYKEGEDEDDKTPVATPREMAPTPVPEDEEEEEEEENASLLQTDPLADFLLEDRVLVWGRRPGRLKYKGKVDFSPGIWAGVELDTEEGDSDGLHEGKRYFSCRWGHGVMVHGSDISAFTEQPAAVPSEDQEARSPDESLTTDQDDSSNVQDVQEPEKTILPAADASMFHSTPLGSPQRQADHTQKPTATPVKGDMTALADKITDQLTSTLIEDSFETVGKIASQKSPTPATPPKPAATTTTTKKADSPADGSAVSEQQKGPASSPSAPDRTTDGVMKTLLDEAILDMVKIKRKKAESAKDKTSLMNGILEGGEDSFDDDEDDDEEEKIQDNDSGLSMDPFQRPGSPVPSDAVSTQDRKDLNDDLNNLFGEYIDDDLGFEQSTTTGKAHPTYPGDQTPTAMGERGLVIAEEIPPVVAHTKEEIIPIVSRAVDVFWTTRRYGESLEDVEPPEDFLQGVSAEDEEEEEGGPDNIVSQSRRSWHRMLFDLTGEIIRDIYKDDDQPEPQVWQPAQRPSHRHYRGARPPCTVDTLQPVVQEAVLKLLDLNGTRRTQTQNKWNVRKKKDAVDAVLVQELGEEERGWVNYSQDELNLKMSLADSLFDSLLSDTVSALNGIYQKRHLQAQQL</sequence>
<feature type="compositionally biased region" description="Acidic residues" evidence="2">
    <location>
        <begin position="423"/>
        <end position="439"/>
    </location>
</feature>
<feature type="region of interest" description="Disordered" evidence="2">
    <location>
        <begin position="2399"/>
        <end position="2456"/>
    </location>
</feature>
<feature type="compositionally biased region" description="Polar residues" evidence="2">
    <location>
        <begin position="462"/>
        <end position="471"/>
    </location>
</feature>
<feature type="compositionally biased region" description="Basic and acidic residues" evidence="2">
    <location>
        <begin position="1457"/>
        <end position="1475"/>
    </location>
</feature>
<feature type="compositionally biased region" description="Acidic residues" evidence="2">
    <location>
        <begin position="2492"/>
        <end position="2508"/>
    </location>
</feature>
<evidence type="ECO:0000259" key="3">
    <source>
        <dbReference type="PROSITE" id="PS50245"/>
    </source>
</evidence>
<protein>
    <submittedName>
        <fullName evidence="5">Centrosome-associated protein 350</fullName>
    </submittedName>
</protein>
<feature type="compositionally biased region" description="Low complexity" evidence="2">
    <location>
        <begin position="1591"/>
        <end position="1606"/>
    </location>
</feature>
<keyword evidence="1" id="KW-0175">Coiled coil</keyword>
<feature type="compositionally biased region" description="Low complexity" evidence="2">
    <location>
        <begin position="1926"/>
        <end position="1946"/>
    </location>
</feature>
<feature type="compositionally biased region" description="Basic and acidic residues" evidence="2">
    <location>
        <begin position="1124"/>
        <end position="1134"/>
    </location>
</feature>
<feature type="compositionally biased region" description="Low complexity" evidence="2">
    <location>
        <begin position="890"/>
        <end position="899"/>
    </location>
</feature>
<feature type="compositionally biased region" description="Basic and acidic residues" evidence="2">
    <location>
        <begin position="1750"/>
        <end position="1773"/>
    </location>
</feature>
<feature type="region of interest" description="Disordered" evidence="2">
    <location>
        <begin position="873"/>
        <end position="1039"/>
    </location>
</feature>
<feature type="region of interest" description="Disordered" evidence="2">
    <location>
        <begin position="1808"/>
        <end position="2226"/>
    </location>
</feature>
<feature type="compositionally biased region" description="Acidic residues" evidence="2">
    <location>
        <begin position="2207"/>
        <end position="2218"/>
    </location>
</feature>
<evidence type="ECO:0000256" key="1">
    <source>
        <dbReference type="SAM" id="Coils"/>
    </source>
</evidence>
<feature type="compositionally biased region" description="Low complexity" evidence="2">
    <location>
        <begin position="2088"/>
        <end position="2107"/>
    </location>
</feature>
<feature type="compositionally biased region" description="Polar residues" evidence="2">
    <location>
        <begin position="1137"/>
        <end position="1183"/>
    </location>
</feature>
<feature type="compositionally biased region" description="Low complexity" evidence="2">
    <location>
        <begin position="804"/>
        <end position="821"/>
    </location>
</feature>
<feature type="region of interest" description="Disordered" evidence="2">
    <location>
        <begin position="1540"/>
        <end position="1785"/>
    </location>
</feature>
<feature type="compositionally biased region" description="Low complexity" evidence="2">
    <location>
        <begin position="49"/>
        <end position="70"/>
    </location>
</feature>
<dbReference type="RefSeq" id="XP_012936215.1">
    <property type="nucleotide sequence ID" value="XM_013080761.1"/>
</dbReference>
<feature type="region of interest" description="Disordered" evidence="2">
    <location>
        <begin position="212"/>
        <end position="281"/>
    </location>
</feature>
<gene>
    <name evidence="5" type="primary">LOC101850156</name>
</gene>
<feature type="region of interest" description="Disordered" evidence="2">
    <location>
        <begin position="2472"/>
        <end position="2541"/>
    </location>
</feature>
<reference evidence="5" key="1">
    <citation type="submission" date="2025-08" db="UniProtKB">
        <authorList>
            <consortium name="RefSeq"/>
        </authorList>
    </citation>
    <scope>IDENTIFICATION</scope>
</reference>
<feature type="region of interest" description="Disordered" evidence="2">
    <location>
        <begin position="2680"/>
        <end position="2699"/>
    </location>
</feature>
<feature type="compositionally biased region" description="Polar residues" evidence="2">
    <location>
        <begin position="2349"/>
        <end position="2359"/>
    </location>
</feature>
<feature type="compositionally biased region" description="Basic and acidic residues" evidence="2">
    <location>
        <begin position="1435"/>
        <end position="1446"/>
    </location>
</feature>
<feature type="region of interest" description="Disordered" evidence="2">
    <location>
        <begin position="680"/>
        <end position="774"/>
    </location>
</feature>
<feature type="compositionally biased region" description="Basic and acidic residues" evidence="2">
    <location>
        <begin position="395"/>
        <end position="405"/>
    </location>
</feature>
<feature type="compositionally biased region" description="Basic and acidic residues" evidence="2">
    <location>
        <begin position="1626"/>
        <end position="1646"/>
    </location>
</feature>
<feature type="region of interest" description="Disordered" evidence="2">
    <location>
        <begin position="526"/>
        <end position="561"/>
    </location>
</feature>
<feature type="compositionally biased region" description="Basic and acidic residues" evidence="2">
    <location>
        <begin position="1258"/>
        <end position="1268"/>
    </location>
</feature>
<dbReference type="Gene3D" id="2.30.30.190">
    <property type="entry name" value="CAP Gly-rich-like domain"/>
    <property type="match status" value="1"/>
</dbReference>
<feature type="compositionally biased region" description="Basic and acidic residues" evidence="2">
    <location>
        <begin position="241"/>
        <end position="250"/>
    </location>
</feature>
<feature type="region of interest" description="Disordered" evidence="2">
    <location>
        <begin position="602"/>
        <end position="623"/>
    </location>
</feature>
<feature type="compositionally biased region" description="Polar residues" evidence="2">
    <location>
        <begin position="709"/>
        <end position="722"/>
    </location>
</feature>
<dbReference type="PROSITE" id="PS50245">
    <property type="entry name" value="CAP_GLY_2"/>
    <property type="match status" value="1"/>
</dbReference>
<evidence type="ECO:0000313" key="4">
    <source>
        <dbReference type="Proteomes" id="UP000694888"/>
    </source>
</evidence>
<feature type="compositionally biased region" description="Acidic residues" evidence="2">
    <location>
        <begin position="880"/>
        <end position="889"/>
    </location>
</feature>
<accession>A0ABM0ZWY8</accession>
<feature type="region of interest" description="Disordered" evidence="2">
    <location>
        <begin position="1428"/>
        <end position="1496"/>
    </location>
</feature>
<feature type="region of interest" description="Disordered" evidence="2">
    <location>
        <begin position="2560"/>
        <end position="2579"/>
    </location>
</feature>
<dbReference type="GeneID" id="101850156"/>
<feature type="compositionally biased region" description="Basic and acidic residues" evidence="2">
    <location>
        <begin position="1540"/>
        <end position="1556"/>
    </location>
</feature>
<dbReference type="InterPro" id="IPR000938">
    <property type="entry name" value="CAP-Gly_domain"/>
</dbReference>
<feature type="compositionally biased region" description="Polar residues" evidence="2">
    <location>
        <begin position="974"/>
        <end position="984"/>
    </location>
</feature>
<dbReference type="PROSITE" id="PS50096">
    <property type="entry name" value="IQ"/>
    <property type="match status" value="1"/>
</dbReference>
<organism evidence="4 5">
    <name type="scientific">Aplysia californica</name>
    <name type="common">California sea hare</name>
    <dbReference type="NCBI Taxonomy" id="6500"/>
    <lineage>
        <taxon>Eukaryota</taxon>
        <taxon>Metazoa</taxon>
        <taxon>Spiralia</taxon>
        <taxon>Lophotrochozoa</taxon>
        <taxon>Mollusca</taxon>
        <taxon>Gastropoda</taxon>
        <taxon>Heterobranchia</taxon>
        <taxon>Euthyneura</taxon>
        <taxon>Tectipleura</taxon>
        <taxon>Aplysiida</taxon>
        <taxon>Aplysioidea</taxon>
        <taxon>Aplysiidae</taxon>
        <taxon>Aplysia</taxon>
    </lineage>
</organism>
<dbReference type="Proteomes" id="UP000694888">
    <property type="component" value="Unplaced"/>
</dbReference>
<feature type="region of interest" description="Disordered" evidence="2">
    <location>
        <begin position="2301"/>
        <end position="2377"/>
    </location>
</feature>
<feature type="compositionally biased region" description="Basic and acidic residues" evidence="2">
    <location>
        <begin position="1484"/>
        <end position="1496"/>
    </location>
</feature>
<dbReference type="SMART" id="SM01052">
    <property type="entry name" value="CAP_GLY"/>
    <property type="match status" value="1"/>
</dbReference>
<feature type="compositionally biased region" description="Low complexity" evidence="2">
    <location>
        <begin position="217"/>
        <end position="234"/>
    </location>
</feature>
<feature type="compositionally biased region" description="Pro residues" evidence="2">
    <location>
        <begin position="72"/>
        <end position="81"/>
    </location>
</feature>
<feature type="compositionally biased region" description="Basic and acidic residues" evidence="2">
    <location>
        <begin position="1868"/>
        <end position="1881"/>
    </location>
</feature>
<keyword evidence="4" id="KW-1185">Reference proteome</keyword>
<feature type="compositionally biased region" description="Low complexity" evidence="2">
    <location>
        <begin position="534"/>
        <end position="549"/>
    </location>
</feature>
<evidence type="ECO:0000313" key="5">
    <source>
        <dbReference type="RefSeq" id="XP_012936215.1"/>
    </source>
</evidence>
<feature type="compositionally biased region" description="Basic and acidic residues" evidence="2">
    <location>
        <begin position="30"/>
        <end position="39"/>
    </location>
</feature>
<feature type="compositionally biased region" description="Low complexity" evidence="2">
    <location>
        <begin position="472"/>
        <end position="494"/>
    </location>
</feature>
<feature type="domain" description="CAP-Gly" evidence="3">
    <location>
        <begin position="2250"/>
        <end position="2292"/>
    </location>
</feature>
<feature type="region of interest" description="Disordered" evidence="2">
    <location>
        <begin position="294"/>
        <end position="501"/>
    </location>
</feature>
<feature type="compositionally biased region" description="Basic and acidic residues" evidence="2">
    <location>
        <begin position="329"/>
        <end position="369"/>
    </location>
</feature>
<dbReference type="InterPro" id="IPR028750">
    <property type="entry name" value="CEP350/CC187"/>
</dbReference>
<feature type="compositionally biased region" description="Basic and acidic residues" evidence="2">
    <location>
        <begin position="1105"/>
        <end position="1116"/>
    </location>
</feature>
<feature type="compositionally biased region" description="Polar residues" evidence="2">
    <location>
        <begin position="1979"/>
        <end position="1993"/>
    </location>
</feature>
<dbReference type="InterPro" id="IPR036859">
    <property type="entry name" value="CAP-Gly_dom_sf"/>
</dbReference>
<evidence type="ECO:0000256" key="2">
    <source>
        <dbReference type="SAM" id="MobiDB-lite"/>
    </source>
</evidence>
<feature type="compositionally biased region" description="Basic and acidic residues" evidence="2">
    <location>
        <begin position="987"/>
        <end position="996"/>
    </location>
</feature>
<dbReference type="Pfam" id="PF01302">
    <property type="entry name" value="CAP_GLY"/>
    <property type="match status" value="1"/>
</dbReference>
<feature type="compositionally biased region" description="Acidic residues" evidence="2">
    <location>
        <begin position="1447"/>
        <end position="1456"/>
    </location>
</feature>
<feature type="coiled-coil region" evidence="1">
    <location>
        <begin position="1375"/>
        <end position="1419"/>
    </location>
</feature>
<feature type="compositionally biased region" description="Polar residues" evidence="2">
    <location>
        <begin position="2435"/>
        <end position="2447"/>
    </location>
</feature>
<feature type="compositionally biased region" description="Low complexity" evidence="2">
    <location>
        <begin position="2052"/>
        <end position="2073"/>
    </location>
</feature>
<dbReference type="PANTHER" id="PTHR13958">
    <property type="entry name" value="CENTROSOME-ASSOCIATED PROTEIN 350"/>
    <property type="match status" value="1"/>
</dbReference>
<name>A0ABM0ZWY8_APLCA</name>
<feature type="compositionally biased region" description="Low complexity" evidence="2">
    <location>
        <begin position="1902"/>
        <end position="1912"/>
    </location>
</feature>
<feature type="compositionally biased region" description="Basic and acidic residues" evidence="2">
    <location>
        <begin position="2014"/>
        <end position="2031"/>
    </location>
</feature>
<feature type="compositionally biased region" description="Polar residues" evidence="2">
    <location>
        <begin position="1607"/>
        <end position="1625"/>
    </location>
</feature>
<proteinExistence type="predicted"/>
<dbReference type="SUPFAM" id="SSF74924">
    <property type="entry name" value="Cap-Gly domain"/>
    <property type="match status" value="1"/>
</dbReference>